<keyword evidence="1" id="KW-0328">Glycosyltransferase</keyword>
<dbReference type="OrthoDB" id="182122at2"/>
<dbReference type="InterPro" id="IPR007657">
    <property type="entry name" value="Glycosyltransferase_61"/>
</dbReference>
<protein>
    <recommendedName>
        <fullName evidence="4">Glycosyltransferase 61 catalytic domain-containing protein</fullName>
    </recommendedName>
</protein>
<dbReference type="EMBL" id="PUHY01000010">
    <property type="protein sequence ID" value="PQO34912.1"/>
    <property type="molecule type" value="Genomic_DNA"/>
</dbReference>
<evidence type="ECO:0000313" key="6">
    <source>
        <dbReference type="Proteomes" id="UP000238322"/>
    </source>
</evidence>
<keyword evidence="2" id="KW-0808">Transferase</keyword>
<dbReference type="AlphaFoldDB" id="A0A2S8FRV6"/>
<dbReference type="GO" id="GO:0016757">
    <property type="term" value="F:glycosyltransferase activity"/>
    <property type="evidence" value="ECO:0007669"/>
    <property type="project" value="UniProtKB-KW"/>
</dbReference>
<evidence type="ECO:0000259" key="4">
    <source>
        <dbReference type="Pfam" id="PF04577"/>
    </source>
</evidence>
<dbReference type="Proteomes" id="UP000238322">
    <property type="component" value="Unassembled WGS sequence"/>
</dbReference>
<evidence type="ECO:0000256" key="3">
    <source>
        <dbReference type="ARBA" id="ARBA00023180"/>
    </source>
</evidence>
<reference evidence="5 6" key="1">
    <citation type="submission" date="2018-02" db="EMBL/GenBank/DDBJ databases">
        <title>Comparative genomes isolates from brazilian mangrove.</title>
        <authorList>
            <person name="Araujo J.E."/>
            <person name="Taketani R.G."/>
            <person name="Silva M.C.P."/>
            <person name="Loureco M.V."/>
            <person name="Andreote F.D."/>
        </authorList>
    </citation>
    <scope>NUCLEOTIDE SEQUENCE [LARGE SCALE GENOMIC DNA]</scope>
    <source>
        <strain evidence="5 6">Hex-1 MGV</strain>
    </source>
</reference>
<proteinExistence type="predicted"/>
<organism evidence="5 6">
    <name type="scientific">Blastopirellula marina</name>
    <dbReference type="NCBI Taxonomy" id="124"/>
    <lineage>
        <taxon>Bacteria</taxon>
        <taxon>Pseudomonadati</taxon>
        <taxon>Planctomycetota</taxon>
        <taxon>Planctomycetia</taxon>
        <taxon>Pirellulales</taxon>
        <taxon>Pirellulaceae</taxon>
        <taxon>Blastopirellula</taxon>
    </lineage>
</organism>
<sequence length="406" mass="46067">MRLKFQPVKDLRNHVLQLWWRRRGLAVPSRSQCTQYIDLAQVSGISLQHIEPALHSIFPEWSMSGRVDEIPEQLEMLSEAEQAEMAAWEGKATIDHPGAMMAIVSQGSLFCRYGFVLTKDQQEILDLNGDGFHHVFPHAGEVVYVPRPTKVPGRLLVLTNSCAQRNYYHWTIEIMSQLRLLQESGIEFDWVAAPNRKPFMVQSLTLLGIEESKILRMGRYTHLQADELIVLGRDGGYPHPTGIEFLRDSMRSQSWSKYGSSERTRLYIPRTSCSSRRIVDEEKLIIALQKLGFECVRLELLTVKEQVELFQRAEIVVGPHGAGLTNLAYCRPGTAVLEISPTSRPCRYFHCLSHLNELAFRVYFGRAVRRPGHVGTEADIEIDLAAVLQEVQDLLSSVEQPVACAM</sequence>
<accession>A0A2S8FRV6</accession>
<dbReference type="Pfam" id="PF04577">
    <property type="entry name" value="Glyco_transf_61"/>
    <property type="match status" value="1"/>
</dbReference>
<comment type="caution">
    <text evidence="5">The sequence shown here is derived from an EMBL/GenBank/DDBJ whole genome shotgun (WGS) entry which is preliminary data.</text>
</comment>
<keyword evidence="3" id="KW-0325">Glycoprotein</keyword>
<evidence type="ECO:0000256" key="2">
    <source>
        <dbReference type="ARBA" id="ARBA00022679"/>
    </source>
</evidence>
<name>A0A2S8FRV6_9BACT</name>
<evidence type="ECO:0000313" key="5">
    <source>
        <dbReference type="EMBL" id="PQO34912.1"/>
    </source>
</evidence>
<dbReference type="InterPro" id="IPR049625">
    <property type="entry name" value="Glyco_transf_61_cat"/>
</dbReference>
<feature type="domain" description="Glycosyltransferase 61 catalytic" evidence="4">
    <location>
        <begin position="167"/>
        <end position="337"/>
    </location>
</feature>
<gene>
    <name evidence="5" type="ORF">C5Y83_15610</name>
</gene>
<evidence type="ECO:0000256" key="1">
    <source>
        <dbReference type="ARBA" id="ARBA00022676"/>
    </source>
</evidence>
<dbReference type="PANTHER" id="PTHR20961">
    <property type="entry name" value="GLYCOSYLTRANSFERASE"/>
    <property type="match status" value="1"/>
</dbReference>
<dbReference type="RefSeq" id="WP_105330642.1">
    <property type="nucleotide sequence ID" value="NZ_PUHY01000010.1"/>
</dbReference>